<keyword evidence="2" id="KW-1185">Reference proteome</keyword>
<evidence type="ECO:0000313" key="1">
    <source>
        <dbReference type="EMBL" id="GHF64733.1"/>
    </source>
</evidence>
<proteinExistence type="predicted"/>
<gene>
    <name evidence="1" type="ORF">GCM10017566_42790</name>
</gene>
<evidence type="ECO:0000313" key="2">
    <source>
        <dbReference type="Proteomes" id="UP000658656"/>
    </source>
</evidence>
<name>A0A8H9IY92_9PSEU</name>
<accession>A0A8H9IY92</accession>
<reference evidence="1" key="2">
    <citation type="submission" date="2020-09" db="EMBL/GenBank/DDBJ databases">
        <authorList>
            <person name="Sun Q."/>
            <person name="Zhou Y."/>
        </authorList>
    </citation>
    <scope>NUCLEOTIDE SEQUENCE</scope>
    <source>
        <strain evidence="1">CGMCC 4.7679</strain>
    </source>
</reference>
<organism evidence="1 2">
    <name type="scientific">Amycolatopsis bartoniae</name>
    <dbReference type="NCBI Taxonomy" id="941986"/>
    <lineage>
        <taxon>Bacteria</taxon>
        <taxon>Bacillati</taxon>
        <taxon>Actinomycetota</taxon>
        <taxon>Actinomycetes</taxon>
        <taxon>Pseudonocardiales</taxon>
        <taxon>Pseudonocardiaceae</taxon>
        <taxon>Amycolatopsis</taxon>
    </lineage>
</organism>
<reference evidence="1" key="1">
    <citation type="journal article" date="2014" name="Int. J. Syst. Evol. Microbiol.">
        <title>Complete genome sequence of Corynebacterium casei LMG S-19264T (=DSM 44701T), isolated from a smear-ripened cheese.</title>
        <authorList>
            <consortium name="US DOE Joint Genome Institute (JGI-PGF)"/>
            <person name="Walter F."/>
            <person name="Albersmeier A."/>
            <person name="Kalinowski J."/>
            <person name="Ruckert C."/>
        </authorList>
    </citation>
    <scope>NUCLEOTIDE SEQUENCE</scope>
    <source>
        <strain evidence="1">CGMCC 4.7679</strain>
    </source>
</reference>
<dbReference type="Proteomes" id="UP000658656">
    <property type="component" value="Unassembled WGS sequence"/>
</dbReference>
<dbReference type="EMBL" id="BNAV01000006">
    <property type="protein sequence ID" value="GHF64733.1"/>
    <property type="molecule type" value="Genomic_DNA"/>
</dbReference>
<protein>
    <submittedName>
        <fullName evidence="1">Uncharacterized protein</fullName>
    </submittedName>
</protein>
<dbReference type="AlphaFoldDB" id="A0A8H9IY92"/>
<sequence>MVTAPPEGPRKQSRFDELVAQGAIRAAERNLTTKDLDQYTRISVPEDVDPLAILLKMREHER</sequence>
<comment type="caution">
    <text evidence="1">The sequence shown here is derived from an EMBL/GenBank/DDBJ whole genome shotgun (WGS) entry which is preliminary data.</text>
</comment>